<feature type="transmembrane region" description="Helical" evidence="1">
    <location>
        <begin position="106"/>
        <end position="126"/>
    </location>
</feature>
<dbReference type="EMBL" id="UINC01004026">
    <property type="protein sequence ID" value="SVA11193.1"/>
    <property type="molecule type" value="Genomic_DNA"/>
</dbReference>
<protein>
    <recommendedName>
        <fullName evidence="3">Protease PrsW</fullName>
    </recommendedName>
</protein>
<sequence>MRKILLNSIGASAIITALYLALFYPLILINRFDWFDLLLVTLSISPGIFIMVLIYYLDEYDKEPLWLLALAFIFGAMNLHLDVDILEFLFSSINVENNLLKVGEEALSVSITEELLKFLVVILILYPNKNFDEPFDGIVYAVFVGMGFATAENLAFVMQGSASLAILRMLSAVPAHFVFAVIMGYYLGKAKTEKKNKFLYLFLSLLVPIIFHAFYDYFLFLENIPGIWIGGFVTLLIAFFVAKNSIIEHLKASPFKKENNK</sequence>
<feature type="transmembrane region" description="Helical" evidence="1">
    <location>
        <begin position="5"/>
        <end position="28"/>
    </location>
</feature>
<feature type="transmembrane region" description="Helical" evidence="1">
    <location>
        <begin position="34"/>
        <end position="57"/>
    </location>
</feature>
<dbReference type="GO" id="GO:0008233">
    <property type="term" value="F:peptidase activity"/>
    <property type="evidence" value="ECO:0007669"/>
    <property type="project" value="InterPro"/>
</dbReference>
<dbReference type="PANTHER" id="PTHR36844:SF1">
    <property type="entry name" value="PROTEASE PRSW"/>
    <property type="match status" value="1"/>
</dbReference>
<evidence type="ECO:0000313" key="2">
    <source>
        <dbReference type="EMBL" id="SVA11193.1"/>
    </source>
</evidence>
<reference evidence="2" key="1">
    <citation type="submission" date="2018-05" db="EMBL/GenBank/DDBJ databases">
        <authorList>
            <person name="Lanie J.A."/>
            <person name="Ng W.-L."/>
            <person name="Kazmierczak K.M."/>
            <person name="Andrzejewski T.M."/>
            <person name="Davidsen T.M."/>
            <person name="Wayne K.J."/>
            <person name="Tettelin H."/>
            <person name="Glass J.I."/>
            <person name="Rusch D."/>
            <person name="Podicherti R."/>
            <person name="Tsui H.-C.T."/>
            <person name="Winkler M.E."/>
        </authorList>
    </citation>
    <scope>NUCLEOTIDE SEQUENCE</scope>
</reference>
<evidence type="ECO:0000256" key="1">
    <source>
        <dbReference type="SAM" id="Phobius"/>
    </source>
</evidence>
<dbReference type="Pfam" id="PF13367">
    <property type="entry name" value="PrsW-protease"/>
    <property type="match status" value="1"/>
</dbReference>
<dbReference type="PANTHER" id="PTHR36844">
    <property type="entry name" value="PROTEASE PRSW"/>
    <property type="match status" value="1"/>
</dbReference>
<keyword evidence="1" id="KW-1133">Transmembrane helix</keyword>
<feature type="transmembrane region" description="Helical" evidence="1">
    <location>
        <begin position="227"/>
        <end position="247"/>
    </location>
</feature>
<gene>
    <name evidence="2" type="ORF">METZ01_LOCUS64047</name>
</gene>
<feature type="transmembrane region" description="Helical" evidence="1">
    <location>
        <begin position="64"/>
        <end position="81"/>
    </location>
</feature>
<feature type="transmembrane region" description="Helical" evidence="1">
    <location>
        <begin position="138"/>
        <end position="158"/>
    </location>
</feature>
<organism evidence="2">
    <name type="scientific">marine metagenome</name>
    <dbReference type="NCBI Taxonomy" id="408172"/>
    <lineage>
        <taxon>unclassified sequences</taxon>
        <taxon>metagenomes</taxon>
        <taxon>ecological metagenomes</taxon>
    </lineage>
</organism>
<keyword evidence="1" id="KW-0472">Membrane</keyword>
<dbReference type="AlphaFoldDB" id="A0A381TBD6"/>
<keyword evidence="1" id="KW-0812">Transmembrane</keyword>
<feature type="transmembrane region" description="Helical" evidence="1">
    <location>
        <begin position="164"/>
        <end position="186"/>
    </location>
</feature>
<name>A0A381TBD6_9ZZZZ</name>
<proteinExistence type="predicted"/>
<feature type="transmembrane region" description="Helical" evidence="1">
    <location>
        <begin position="198"/>
        <end position="215"/>
    </location>
</feature>
<evidence type="ECO:0008006" key="3">
    <source>
        <dbReference type="Google" id="ProtNLM"/>
    </source>
</evidence>
<dbReference type="InterPro" id="IPR026898">
    <property type="entry name" value="PrsW"/>
</dbReference>
<accession>A0A381TBD6</accession>